<dbReference type="OrthoDB" id="116429at2"/>
<protein>
    <submittedName>
        <fullName evidence="2">Uncharacterized protein</fullName>
    </submittedName>
</protein>
<dbReference type="RefSeq" id="WP_089406728.1">
    <property type="nucleotide sequence ID" value="NZ_FZOU01000001.1"/>
</dbReference>
<proteinExistence type="predicted"/>
<dbReference type="AlphaFoldDB" id="A0A239DES4"/>
<sequence>MLDVHPPHSSVHGWRDFFIHIATITIGLVIALGLEGSVEWMHHRHLVAEARENIHHELEQNSTEAKANTVNVQADADNMKVNMQKARAYLGDSHALDNNEMHFTFKWSSFNDSAWRSARDTGALTYMPTEEVQSYADAYNQQELVDTEAVKIFTAQVELAAPLVAANEPGKKDSLSRMSQPDAHELMIGSARMCLRLMTLKQLIEQLDKEYATTLHK</sequence>
<evidence type="ECO:0000313" key="3">
    <source>
        <dbReference type="Proteomes" id="UP000198356"/>
    </source>
</evidence>
<evidence type="ECO:0000256" key="1">
    <source>
        <dbReference type="SAM" id="Phobius"/>
    </source>
</evidence>
<gene>
    <name evidence="2" type="ORF">SAMN05421770_101432</name>
</gene>
<reference evidence="2 3" key="1">
    <citation type="submission" date="2017-06" db="EMBL/GenBank/DDBJ databases">
        <authorList>
            <person name="Kim H.J."/>
            <person name="Triplett B.A."/>
        </authorList>
    </citation>
    <scope>NUCLEOTIDE SEQUENCE [LARGE SCALE GENOMIC DNA]</scope>
    <source>
        <strain evidence="2 3">DSM 18704</strain>
    </source>
</reference>
<feature type="transmembrane region" description="Helical" evidence="1">
    <location>
        <begin position="17"/>
        <end position="34"/>
    </location>
</feature>
<dbReference type="EMBL" id="FZOU01000001">
    <property type="protein sequence ID" value="SNS30839.1"/>
    <property type="molecule type" value="Genomic_DNA"/>
</dbReference>
<name>A0A239DES4_9BACT</name>
<evidence type="ECO:0000313" key="2">
    <source>
        <dbReference type="EMBL" id="SNS30839.1"/>
    </source>
</evidence>
<accession>A0A239DES4</accession>
<keyword evidence="1" id="KW-0472">Membrane</keyword>
<organism evidence="2 3">
    <name type="scientific">Granulicella rosea</name>
    <dbReference type="NCBI Taxonomy" id="474952"/>
    <lineage>
        <taxon>Bacteria</taxon>
        <taxon>Pseudomonadati</taxon>
        <taxon>Acidobacteriota</taxon>
        <taxon>Terriglobia</taxon>
        <taxon>Terriglobales</taxon>
        <taxon>Acidobacteriaceae</taxon>
        <taxon>Granulicella</taxon>
    </lineage>
</organism>
<dbReference type="Proteomes" id="UP000198356">
    <property type="component" value="Unassembled WGS sequence"/>
</dbReference>
<keyword evidence="1" id="KW-0812">Transmembrane</keyword>
<keyword evidence="3" id="KW-1185">Reference proteome</keyword>
<keyword evidence="1" id="KW-1133">Transmembrane helix</keyword>